<sequence length="172" mass="20639">MSEEKFENEIKFIKVLQKLSEENTKAMAELRRSLSYDLTTYPKSYPYVEWAVENLGEWKRKAYYLVAGLFALHKIEDGSLSTKRNLGATIFQLYKENDESKSIEQRFINLLESDEEELAYRLRQMISLLKGKSINWTLLLYHVKYWNRTDKWVQQKWSRSFYKNFSMTKSES</sequence>
<proteinExistence type="predicted"/>
<dbReference type="InterPro" id="IPR013382">
    <property type="entry name" value="CRISPR-assoc_prot_Cse2"/>
</dbReference>
<dbReference type="Proteomes" id="UP000012313">
    <property type="component" value="Unassembled WGS sequence"/>
</dbReference>
<dbReference type="Gene3D" id="1.10.520.40">
    <property type="entry name" value="CRISPR-associated protein Cse2"/>
    <property type="match status" value="1"/>
</dbReference>
<dbReference type="CDD" id="cd09731">
    <property type="entry name" value="Cse2_I-E"/>
    <property type="match status" value="1"/>
</dbReference>
<dbReference type="EMBL" id="AOHC02000026">
    <property type="protein sequence ID" value="EMY78097.1"/>
    <property type="molecule type" value="Genomic_DNA"/>
</dbReference>
<dbReference type="NCBIfam" id="TIGR02548">
    <property type="entry name" value="casB_cse2"/>
    <property type="match status" value="1"/>
</dbReference>
<gene>
    <name evidence="1" type="primary">casB</name>
    <name evidence="1" type="ORF">LEP1GSC060_1780</name>
</gene>
<dbReference type="STRING" id="1218598.LEP1GSC060_1780"/>
<dbReference type="InterPro" id="IPR038287">
    <property type="entry name" value="Cse2_sf"/>
</dbReference>
<evidence type="ECO:0000313" key="2">
    <source>
        <dbReference type="Proteomes" id="UP000012313"/>
    </source>
</evidence>
<organism evidence="1 2">
    <name type="scientific">Leptospira weilii serovar Ranarum str. ICFT</name>
    <dbReference type="NCBI Taxonomy" id="1218598"/>
    <lineage>
        <taxon>Bacteria</taxon>
        <taxon>Pseudomonadati</taxon>
        <taxon>Spirochaetota</taxon>
        <taxon>Spirochaetia</taxon>
        <taxon>Leptospirales</taxon>
        <taxon>Leptospiraceae</taxon>
        <taxon>Leptospira</taxon>
    </lineage>
</organism>
<accession>N1WLJ0</accession>
<dbReference type="AlphaFoldDB" id="N1WLJ0"/>
<dbReference type="RefSeq" id="WP_003001109.1">
    <property type="nucleotide sequence ID" value="NZ_AOHC02000026.1"/>
</dbReference>
<evidence type="ECO:0000313" key="1">
    <source>
        <dbReference type="EMBL" id="EMY78097.1"/>
    </source>
</evidence>
<protein>
    <submittedName>
        <fullName evidence="1">CRISPR type TIGR02548-associated protein CasB/Cse2</fullName>
    </submittedName>
</protein>
<name>N1WLJ0_9LEPT</name>
<reference evidence="1" key="1">
    <citation type="submission" date="2013-03" db="EMBL/GenBank/DDBJ databases">
        <authorList>
            <person name="Harkins D.M."/>
            <person name="Durkin A.S."/>
            <person name="Brinkac L.M."/>
            <person name="Haft D.H."/>
            <person name="Selengut J.D."/>
            <person name="Sanka R."/>
            <person name="DePew J."/>
            <person name="Purushe J."/>
            <person name="Hartskeerl R.A."/>
            <person name="Ahmed A."/>
            <person name="van der Linden H."/>
            <person name="Goris M.G.A."/>
            <person name="Vinetz J.M."/>
            <person name="Sutton G.G."/>
            <person name="Nierman W.C."/>
            <person name="Fouts D.E."/>
        </authorList>
    </citation>
    <scope>NUCLEOTIDE SEQUENCE [LARGE SCALE GENOMIC DNA]</scope>
    <source>
        <strain evidence="1">ICFT</strain>
    </source>
</reference>
<dbReference type="Pfam" id="PF09485">
    <property type="entry name" value="CRISPR_Cse2"/>
    <property type="match status" value="1"/>
</dbReference>
<comment type="caution">
    <text evidence="1">The sequence shown here is derived from an EMBL/GenBank/DDBJ whole genome shotgun (WGS) entry which is preliminary data.</text>
</comment>
<keyword evidence="2" id="KW-1185">Reference proteome</keyword>